<dbReference type="PRINTS" id="PR00344">
    <property type="entry name" value="BCTRLSENSOR"/>
</dbReference>
<evidence type="ECO:0000256" key="12">
    <source>
        <dbReference type="ARBA" id="ARBA00023012"/>
    </source>
</evidence>
<dbReference type="CDD" id="cd06225">
    <property type="entry name" value="HAMP"/>
    <property type="match status" value="1"/>
</dbReference>
<dbReference type="InterPro" id="IPR003594">
    <property type="entry name" value="HATPase_dom"/>
</dbReference>
<dbReference type="Gene3D" id="3.30.565.10">
    <property type="entry name" value="Histidine kinase-like ATPase, C-terminal domain"/>
    <property type="match status" value="1"/>
</dbReference>
<keyword evidence="4" id="KW-1003">Cell membrane</keyword>
<dbReference type="GO" id="GO:0016301">
    <property type="term" value="F:kinase activity"/>
    <property type="evidence" value="ECO:0007669"/>
    <property type="project" value="UniProtKB-KW"/>
</dbReference>
<keyword evidence="6" id="KW-0808">Transferase</keyword>
<dbReference type="InterPro" id="IPR010559">
    <property type="entry name" value="Sig_transdc_His_kin_internal"/>
</dbReference>
<evidence type="ECO:0000256" key="8">
    <source>
        <dbReference type="ARBA" id="ARBA00022741"/>
    </source>
</evidence>
<protein>
    <recommendedName>
        <fullName evidence="3">histidine kinase</fullName>
        <ecNumber evidence="3">2.7.13.3</ecNumber>
    </recommendedName>
</protein>
<evidence type="ECO:0000256" key="7">
    <source>
        <dbReference type="ARBA" id="ARBA00022692"/>
    </source>
</evidence>
<keyword evidence="13 14" id="KW-0472">Membrane</keyword>
<dbReference type="InterPro" id="IPR005467">
    <property type="entry name" value="His_kinase_dom"/>
</dbReference>
<organism evidence="17 18">
    <name type="scientific">Paenibacillus glycanilyticus</name>
    <dbReference type="NCBI Taxonomy" id="126569"/>
    <lineage>
        <taxon>Bacteria</taxon>
        <taxon>Bacillati</taxon>
        <taxon>Bacillota</taxon>
        <taxon>Bacilli</taxon>
        <taxon>Bacillales</taxon>
        <taxon>Paenibacillaceae</taxon>
        <taxon>Paenibacillus</taxon>
    </lineage>
</organism>
<dbReference type="SUPFAM" id="SSF55874">
    <property type="entry name" value="ATPase domain of HSP90 chaperone/DNA topoisomerase II/histidine kinase"/>
    <property type="match status" value="1"/>
</dbReference>
<dbReference type="Gene3D" id="6.10.340.10">
    <property type="match status" value="1"/>
</dbReference>
<evidence type="ECO:0000256" key="1">
    <source>
        <dbReference type="ARBA" id="ARBA00000085"/>
    </source>
</evidence>
<dbReference type="Proteomes" id="UP001157114">
    <property type="component" value="Unassembled WGS sequence"/>
</dbReference>
<evidence type="ECO:0000256" key="13">
    <source>
        <dbReference type="ARBA" id="ARBA00023136"/>
    </source>
</evidence>
<feature type="domain" description="Histidine kinase" evidence="15">
    <location>
        <begin position="479"/>
        <end position="597"/>
    </location>
</feature>
<keyword evidence="9 17" id="KW-0418">Kinase</keyword>
<dbReference type="SMART" id="SM00387">
    <property type="entry name" value="HATPase_c"/>
    <property type="match status" value="1"/>
</dbReference>
<evidence type="ECO:0000256" key="4">
    <source>
        <dbReference type="ARBA" id="ARBA00022475"/>
    </source>
</evidence>
<comment type="catalytic activity">
    <reaction evidence="1">
        <text>ATP + protein L-histidine = ADP + protein N-phospho-L-histidine.</text>
        <dbReference type="EC" id="2.7.13.3"/>
    </reaction>
</comment>
<dbReference type="SMART" id="SM00304">
    <property type="entry name" value="HAMP"/>
    <property type="match status" value="1"/>
</dbReference>
<dbReference type="EC" id="2.7.13.3" evidence="3"/>
<evidence type="ECO:0000259" key="15">
    <source>
        <dbReference type="PROSITE" id="PS50109"/>
    </source>
</evidence>
<dbReference type="Pfam" id="PF02743">
    <property type="entry name" value="dCache_1"/>
    <property type="match status" value="1"/>
</dbReference>
<evidence type="ECO:0000256" key="11">
    <source>
        <dbReference type="ARBA" id="ARBA00022989"/>
    </source>
</evidence>
<gene>
    <name evidence="17" type="ORF">MU1_51740</name>
</gene>
<evidence type="ECO:0000313" key="17">
    <source>
        <dbReference type="EMBL" id="GLX70827.1"/>
    </source>
</evidence>
<dbReference type="Pfam" id="PF00672">
    <property type="entry name" value="HAMP"/>
    <property type="match status" value="1"/>
</dbReference>
<evidence type="ECO:0000313" key="18">
    <source>
        <dbReference type="Proteomes" id="UP001157114"/>
    </source>
</evidence>
<dbReference type="PROSITE" id="PS50885">
    <property type="entry name" value="HAMP"/>
    <property type="match status" value="1"/>
</dbReference>
<keyword evidence="8" id="KW-0547">Nucleotide-binding</keyword>
<evidence type="ECO:0000256" key="10">
    <source>
        <dbReference type="ARBA" id="ARBA00022840"/>
    </source>
</evidence>
<feature type="transmembrane region" description="Helical" evidence="14">
    <location>
        <begin position="13"/>
        <end position="34"/>
    </location>
</feature>
<keyword evidence="11 14" id="KW-1133">Transmembrane helix</keyword>
<dbReference type="PROSITE" id="PS50109">
    <property type="entry name" value="HIS_KIN"/>
    <property type="match status" value="1"/>
</dbReference>
<dbReference type="RefSeq" id="WP_284241610.1">
    <property type="nucleotide sequence ID" value="NZ_BSSQ01000020.1"/>
</dbReference>
<evidence type="ECO:0000256" key="3">
    <source>
        <dbReference type="ARBA" id="ARBA00012438"/>
    </source>
</evidence>
<reference evidence="17 18" key="1">
    <citation type="submission" date="2023-03" db="EMBL/GenBank/DDBJ databases">
        <title>Draft genome sequence of the bacteria which degrade cell wall of Tricholomamatutake.</title>
        <authorList>
            <person name="Konishi Y."/>
            <person name="Fukuta Y."/>
            <person name="Shirasaka N."/>
        </authorList>
    </citation>
    <scope>NUCLEOTIDE SEQUENCE [LARGE SCALE GENOMIC DNA]</scope>
    <source>
        <strain evidence="18">mu1</strain>
    </source>
</reference>
<dbReference type="Pfam" id="PF02518">
    <property type="entry name" value="HATPase_c"/>
    <property type="match status" value="1"/>
</dbReference>
<keyword evidence="12" id="KW-0902">Two-component regulatory system</keyword>
<dbReference type="SUPFAM" id="SSF158472">
    <property type="entry name" value="HAMP domain-like"/>
    <property type="match status" value="1"/>
</dbReference>
<name>A0ABQ6GJE3_9BACL</name>
<evidence type="ECO:0000259" key="16">
    <source>
        <dbReference type="PROSITE" id="PS50885"/>
    </source>
</evidence>
<evidence type="ECO:0000256" key="2">
    <source>
        <dbReference type="ARBA" id="ARBA00004651"/>
    </source>
</evidence>
<dbReference type="InterPro" id="IPR050640">
    <property type="entry name" value="Bact_2-comp_sensor_kinase"/>
</dbReference>
<dbReference type="EMBL" id="BSSQ01000020">
    <property type="protein sequence ID" value="GLX70827.1"/>
    <property type="molecule type" value="Genomic_DNA"/>
</dbReference>
<keyword evidence="18" id="KW-1185">Reference proteome</keyword>
<evidence type="ECO:0000256" key="6">
    <source>
        <dbReference type="ARBA" id="ARBA00022679"/>
    </source>
</evidence>
<evidence type="ECO:0000256" key="5">
    <source>
        <dbReference type="ARBA" id="ARBA00022553"/>
    </source>
</evidence>
<dbReference type="InterPro" id="IPR004358">
    <property type="entry name" value="Sig_transdc_His_kin-like_C"/>
</dbReference>
<feature type="domain" description="HAMP" evidence="16">
    <location>
        <begin position="324"/>
        <end position="376"/>
    </location>
</feature>
<keyword evidence="10" id="KW-0067">ATP-binding</keyword>
<dbReference type="PANTHER" id="PTHR34220">
    <property type="entry name" value="SENSOR HISTIDINE KINASE YPDA"/>
    <property type="match status" value="1"/>
</dbReference>
<dbReference type="Pfam" id="PF06580">
    <property type="entry name" value="His_kinase"/>
    <property type="match status" value="1"/>
</dbReference>
<dbReference type="InterPro" id="IPR033479">
    <property type="entry name" value="dCache_1"/>
</dbReference>
<sequence length="606" mass="69127">MKSWNNYLLKSKMFIVFSAVSLFIVMLTCIIFYYKNVSDIKNQTLSLSDTITRQFSRTFELYMQDVEKLSVSIIGDPIIQQSLIDHYRVTDSVAQNEIELTINKRLFTHLQPRPQLQSIYIFTTDDIAYFVSKGGGPKVSFKLREENWYEKRLEMPGIKFLLQPVTTESTGGEHEAKVISFVRNINRIPYRDVLAYMKININVNVFKDMLVNSDSNEIERNMRAFIITDEGSVIYDDRNELTGSEDSGIDLSIFQGSGQSGELIWNGENYLYTMSKSSYTKWNTLILIPSEFLLKKQQHTAYILILVGLLAMGLIAFVSYTLSYQITLPLRNLMKKMARVEQGDLSQRMEVAGNNEFSRLSRIYNRMLDSITRLIGEVYTSKLAEKNAQISALQAQINPHFLYNTLNIMKSISRVRGIEEVAEMAESLAELFKYSMKNLQRPIPLRDEMDHISHYMNIQQHRFGSRFEFSMDVPEALQDASILKLTVQPLIENAIVHGLGKVKSGGRIVIAVRRLGDDLIIEVSDNGCGIEEERLHMLRKRIMGIQAADVLEEDGLGIGLSNIALRIKLFHGVKYGAELISANGRGTTVRLTFPYERFVKVKGEAG</sequence>
<dbReference type="InterPro" id="IPR036890">
    <property type="entry name" value="HATPase_C_sf"/>
</dbReference>
<dbReference type="InterPro" id="IPR003660">
    <property type="entry name" value="HAMP_dom"/>
</dbReference>
<accession>A0ABQ6GJE3</accession>
<evidence type="ECO:0000256" key="14">
    <source>
        <dbReference type="SAM" id="Phobius"/>
    </source>
</evidence>
<feature type="transmembrane region" description="Helical" evidence="14">
    <location>
        <begin position="301"/>
        <end position="322"/>
    </location>
</feature>
<comment type="subcellular location">
    <subcellularLocation>
        <location evidence="2">Cell membrane</location>
        <topology evidence="2">Multi-pass membrane protein</topology>
    </subcellularLocation>
</comment>
<dbReference type="Gene3D" id="3.30.450.20">
    <property type="entry name" value="PAS domain"/>
    <property type="match status" value="2"/>
</dbReference>
<proteinExistence type="predicted"/>
<keyword evidence="5" id="KW-0597">Phosphoprotein</keyword>
<keyword evidence="7 14" id="KW-0812">Transmembrane</keyword>
<comment type="caution">
    <text evidence="17">The sequence shown here is derived from an EMBL/GenBank/DDBJ whole genome shotgun (WGS) entry which is preliminary data.</text>
</comment>
<evidence type="ECO:0000256" key="9">
    <source>
        <dbReference type="ARBA" id="ARBA00022777"/>
    </source>
</evidence>
<dbReference type="PANTHER" id="PTHR34220:SF7">
    <property type="entry name" value="SENSOR HISTIDINE KINASE YPDA"/>
    <property type="match status" value="1"/>
</dbReference>